<feature type="active site" description="Tele-AMP-histidine intermediate" evidence="1">
    <location>
        <position position="100"/>
    </location>
</feature>
<evidence type="ECO:0000313" key="6">
    <source>
        <dbReference type="Proteomes" id="UP000184082"/>
    </source>
</evidence>
<dbReference type="InterPro" id="IPR036265">
    <property type="entry name" value="HIT-like_sf"/>
</dbReference>
<dbReference type="InterPro" id="IPR001310">
    <property type="entry name" value="Histidine_triad_HIT"/>
</dbReference>
<feature type="short sequence motif" description="Histidine triad motif" evidence="2 3">
    <location>
        <begin position="98"/>
        <end position="102"/>
    </location>
</feature>
<dbReference type="Pfam" id="PF11969">
    <property type="entry name" value="DcpS_C"/>
    <property type="match status" value="1"/>
</dbReference>
<dbReference type="PROSITE" id="PS51084">
    <property type="entry name" value="HIT_2"/>
    <property type="match status" value="1"/>
</dbReference>
<evidence type="ECO:0000256" key="1">
    <source>
        <dbReference type="PIRSR" id="PIRSR601310-1"/>
    </source>
</evidence>
<dbReference type="RefSeq" id="WP_072965792.1">
    <property type="nucleotide sequence ID" value="NZ_FRAJ01000004.1"/>
</dbReference>
<evidence type="ECO:0000313" key="5">
    <source>
        <dbReference type="EMBL" id="SHJ81011.1"/>
    </source>
</evidence>
<gene>
    <name evidence="5" type="ORF">SAMN02745883_00479</name>
</gene>
<dbReference type="Gene3D" id="3.30.428.10">
    <property type="entry name" value="HIT-like"/>
    <property type="match status" value="1"/>
</dbReference>
<evidence type="ECO:0000256" key="3">
    <source>
        <dbReference type="PROSITE-ProRule" id="PRU00464"/>
    </source>
</evidence>
<protein>
    <submittedName>
        <fullName evidence="5">Histidine triad (HIT) family protein</fullName>
    </submittedName>
</protein>
<dbReference type="SUPFAM" id="SSF54197">
    <property type="entry name" value="HIT-like"/>
    <property type="match status" value="1"/>
</dbReference>
<accession>A0A1M6MC09</accession>
<name>A0A1M6MC09_9FIRM</name>
<dbReference type="GO" id="GO:0003824">
    <property type="term" value="F:catalytic activity"/>
    <property type="evidence" value="ECO:0007669"/>
    <property type="project" value="InterPro"/>
</dbReference>
<dbReference type="PANTHER" id="PTHR23089">
    <property type="entry name" value="HISTIDINE TRIAD HIT PROTEIN"/>
    <property type="match status" value="1"/>
</dbReference>
<dbReference type="InterPro" id="IPR019808">
    <property type="entry name" value="Histidine_triad_CS"/>
</dbReference>
<reference evidence="5 6" key="1">
    <citation type="submission" date="2016-11" db="EMBL/GenBank/DDBJ databases">
        <authorList>
            <person name="Jaros S."/>
            <person name="Januszkiewicz K."/>
            <person name="Wedrychowicz H."/>
        </authorList>
    </citation>
    <scope>NUCLEOTIDE SEQUENCE [LARGE SCALE GENOMIC DNA]</scope>
    <source>
        <strain evidence="5 6">DSM 14501</strain>
    </source>
</reference>
<feature type="domain" description="HIT" evidence="4">
    <location>
        <begin position="5"/>
        <end position="114"/>
    </location>
</feature>
<dbReference type="EMBL" id="FRAJ01000004">
    <property type="protein sequence ID" value="SHJ81011.1"/>
    <property type="molecule type" value="Genomic_DNA"/>
</dbReference>
<dbReference type="Proteomes" id="UP000184082">
    <property type="component" value="Unassembled WGS sequence"/>
</dbReference>
<dbReference type="PROSITE" id="PS00892">
    <property type="entry name" value="HIT_1"/>
    <property type="match status" value="1"/>
</dbReference>
<dbReference type="PRINTS" id="PR00332">
    <property type="entry name" value="HISTRIAD"/>
</dbReference>
<organism evidence="5 6">
    <name type="scientific">Caminicella sporogenes DSM 14501</name>
    <dbReference type="NCBI Taxonomy" id="1121266"/>
    <lineage>
        <taxon>Bacteria</taxon>
        <taxon>Bacillati</taxon>
        <taxon>Bacillota</taxon>
        <taxon>Clostridia</taxon>
        <taxon>Peptostreptococcales</taxon>
        <taxon>Caminicellaceae</taxon>
        <taxon>Caminicella</taxon>
    </lineage>
</organism>
<proteinExistence type="predicted"/>
<evidence type="ECO:0000256" key="2">
    <source>
        <dbReference type="PIRSR" id="PIRSR601310-3"/>
    </source>
</evidence>
<dbReference type="AlphaFoldDB" id="A0A1M6MC09"/>
<dbReference type="STRING" id="1121266.SAMN02745883_00479"/>
<sequence>MSECVFCKIVNKEIPSEIVYEDDKIIAFKDINPIAPVHVLFIPKNHIASLNDIDNENADVISHIFIKIREMVKELGISDEGYRVVSNCGALGGQTVDHIHFHLIGGRQFQWPPG</sequence>
<evidence type="ECO:0000259" key="4">
    <source>
        <dbReference type="PROSITE" id="PS51084"/>
    </source>
</evidence>
<keyword evidence="6" id="KW-1185">Reference proteome</keyword>
<dbReference type="CDD" id="cd01276">
    <property type="entry name" value="PKCI_related"/>
    <property type="match status" value="1"/>
</dbReference>
<dbReference type="InterPro" id="IPR011146">
    <property type="entry name" value="HIT-like"/>
</dbReference>